<comment type="caution">
    <text evidence="3">The sequence shown here is derived from an EMBL/GenBank/DDBJ whole genome shotgun (WGS) entry which is preliminary data.</text>
</comment>
<protein>
    <recommendedName>
        <fullName evidence="2">Right handed beta helix domain-containing protein</fullName>
    </recommendedName>
</protein>
<keyword evidence="1" id="KW-0732">Signal</keyword>
<name>A0A0N0XSZ0_9ACTN</name>
<sequence>MKYVACLAAATVGGLGTAPPADASEQHAVQHRHAVHRHAIHRAEPTIQAAVDAARPGDTVVIPPGVYRESVLITKPRVTLRGSGPKTVISPRAERAENACGQQGNGICVIGGPGHRLRGVTIRSLTVAGFKKNGIWASGTSRLRVRNVRARNNGQWGIALEKSVRSSVRHNSVRGNGDAGIFLANTVEEEGGATDTRGTTVNNNRAVGNRIGITIRRVRNLRADGNRITGNCAGVFVVGDESRPRAGDLSVSGNVVSDNNKHCPATKRLPFLQGVGIVLTGAEETRVGGNLVHRNVGTSPLSGGIVLFPSFAKAPNERNVISGNSALGNQPADLLNLDPAGSGNRFAGNQCRTSKPAGLC</sequence>
<dbReference type="EMBL" id="LGKG01000152">
    <property type="protein sequence ID" value="KPC61078.1"/>
    <property type="molecule type" value="Genomic_DNA"/>
</dbReference>
<dbReference type="Gene3D" id="2.160.20.10">
    <property type="entry name" value="Single-stranded right-handed beta-helix, Pectin lyase-like"/>
    <property type="match status" value="1"/>
</dbReference>
<feature type="signal peptide" evidence="1">
    <location>
        <begin position="1"/>
        <end position="23"/>
    </location>
</feature>
<organism evidence="3 4">
    <name type="scientific">Streptomyces chattanoogensis</name>
    <dbReference type="NCBI Taxonomy" id="66876"/>
    <lineage>
        <taxon>Bacteria</taxon>
        <taxon>Bacillati</taxon>
        <taxon>Actinomycetota</taxon>
        <taxon>Actinomycetes</taxon>
        <taxon>Kitasatosporales</taxon>
        <taxon>Streptomycetaceae</taxon>
        <taxon>Streptomyces</taxon>
    </lineage>
</organism>
<evidence type="ECO:0000313" key="4">
    <source>
        <dbReference type="Proteomes" id="UP000037982"/>
    </source>
</evidence>
<evidence type="ECO:0000256" key="1">
    <source>
        <dbReference type="SAM" id="SignalP"/>
    </source>
</evidence>
<feature type="domain" description="Right handed beta helix" evidence="2">
    <location>
        <begin position="103"/>
        <end position="242"/>
    </location>
</feature>
<evidence type="ECO:0000313" key="3">
    <source>
        <dbReference type="EMBL" id="KPC61078.1"/>
    </source>
</evidence>
<reference evidence="4" key="1">
    <citation type="submission" date="2015-07" db="EMBL/GenBank/DDBJ databases">
        <authorList>
            <person name="Ju K.-S."/>
            <person name="Doroghazi J.R."/>
            <person name="Metcalf W.W."/>
        </authorList>
    </citation>
    <scope>NUCLEOTIDE SEQUENCE [LARGE SCALE GENOMIC DNA]</scope>
    <source>
        <strain evidence="4">NRRL ISP-5002</strain>
    </source>
</reference>
<dbReference type="Pfam" id="PF13229">
    <property type="entry name" value="Beta_helix"/>
    <property type="match status" value="1"/>
</dbReference>
<dbReference type="SUPFAM" id="SSF51126">
    <property type="entry name" value="Pectin lyase-like"/>
    <property type="match status" value="1"/>
</dbReference>
<dbReference type="InterPro" id="IPR011050">
    <property type="entry name" value="Pectin_lyase_fold/virulence"/>
</dbReference>
<dbReference type="InterPro" id="IPR022441">
    <property type="entry name" value="Para_beta_helix_rpt-2"/>
</dbReference>
<evidence type="ECO:0000259" key="2">
    <source>
        <dbReference type="Pfam" id="PF13229"/>
    </source>
</evidence>
<dbReference type="InterPro" id="IPR039448">
    <property type="entry name" value="Beta_helix"/>
</dbReference>
<keyword evidence="4" id="KW-1185">Reference proteome</keyword>
<accession>A0A0N0XSZ0</accession>
<dbReference type="SMART" id="SM00710">
    <property type="entry name" value="PbH1"/>
    <property type="match status" value="7"/>
</dbReference>
<dbReference type="NCBIfam" id="TIGR03804">
    <property type="entry name" value="para_beta_helix"/>
    <property type="match status" value="1"/>
</dbReference>
<feature type="chain" id="PRO_5005863514" description="Right handed beta helix domain-containing protein" evidence="1">
    <location>
        <begin position="24"/>
        <end position="360"/>
    </location>
</feature>
<gene>
    <name evidence="3" type="ORF">ADL29_26555</name>
</gene>
<proteinExistence type="predicted"/>
<dbReference type="Proteomes" id="UP000037982">
    <property type="component" value="Unassembled WGS sequence"/>
</dbReference>
<dbReference type="InterPro" id="IPR012334">
    <property type="entry name" value="Pectin_lyas_fold"/>
</dbReference>
<dbReference type="PATRIC" id="fig|66876.3.peg.5817"/>
<dbReference type="AlphaFoldDB" id="A0A0N0XSZ0"/>
<dbReference type="InterPro" id="IPR006626">
    <property type="entry name" value="PbH1"/>
</dbReference>